<gene>
    <name evidence="1" type="ORF">SPELUC_LOCUS16039</name>
</gene>
<evidence type="ECO:0000313" key="1">
    <source>
        <dbReference type="EMBL" id="CAG8775510.1"/>
    </source>
</evidence>
<accession>A0ACA9R3D7</accession>
<comment type="caution">
    <text evidence="1">The sequence shown here is derived from an EMBL/GenBank/DDBJ whole genome shotgun (WGS) entry which is preliminary data.</text>
</comment>
<feature type="non-terminal residue" evidence="1">
    <location>
        <position position="1"/>
    </location>
</feature>
<sequence length="58" mass="6125">TQGKGIGIEALSACLKNSGTFLVSALGMRLALMPWHSVTISGTQLIHHVDALDLIKLP</sequence>
<reference evidence="1" key="1">
    <citation type="submission" date="2021-06" db="EMBL/GenBank/DDBJ databases">
        <authorList>
            <person name="Kallberg Y."/>
            <person name="Tangrot J."/>
            <person name="Rosling A."/>
        </authorList>
    </citation>
    <scope>NUCLEOTIDE SEQUENCE</scope>
    <source>
        <strain evidence="1">28 12/20/2015</strain>
    </source>
</reference>
<protein>
    <submittedName>
        <fullName evidence="1">13287_t:CDS:1</fullName>
    </submittedName>
</protein>
<proteinExistence type="predicted"/>
<dbReference type="EMBL" id="CAJVPW010056813">
    <property type="protein sequence ID" value="CAG8775510.1"/>
    <property type="molecule type" value="Genomic_DNA"/>
</dbReference>
<organism evidence="1 2">
    <name type="scientific">Cetraspora pellucida</name>
    <dbReference type="NCBI Taxonomy" id="1433469"/>
    <lineage>
        <taxon>Eukaryota</taxon>
        <taxon>Fungi</taxon>
        <taxon>Fungi incertae sedis</taxon>
        <taxon>Mucoromycota</taxon>
        <taxon>Glomeromycotina</taxon>
        <taxon>Glomeromycetes</taxon>
        <taxon>Diversisporales</taxon>
        <taxon>Gigasporaceae</taxon>
        <taxon>Cetraspora</taxon>
    </lineage>
</organism>
<keyword evidence="2" id="KW-1185">Reference proteome</keyword>
<evidence type="ECO:0000313" key="2">
    <source>
        <dbReference type="Proteomes" id="UP000789366"/>
    </source>
</evidence>
<feature type="non-terminal residue" evidence="1">
    <location>
        <position position="58"/>
    </location>
</feature>
<name>A0ACA9R3D7_9GLOM</name>
<dbReference type="Proteomes" id="UP000789366">
    <property type="component" value="Unassembled WGS sequence"/>
</dbReference>